<feature type="region of interest" description="Disordered" evidence="1">
    <location>
        <begin position="64"/>
        <end position="121"/>
    </location>
</feature>
<dbReference type="InterPro" id="IPR007275">
    <property type="entry name" value="YTH_domain"/>
</dbReference>
<dbReference type="AlphaFoldDB" id="A0A3N4KUM6"/>
<evidence type="ECO:0000259" key="2">
    <source>
        <dbReference type="PROSITE" id="PS50882"/>
    </source>
</evidence>
<name>A0A3N4KUM6_9PEZI</name>
<dbReference type="PANTHER" id="PTHR12357">
    <property type="entry name" value="YTH YT521-B HOMOLOGY DOMAIN-CONTAINING"/>
    <property type="match status" value="1"/>
</dbReference>
<dbReference type="GO" id="GO:0000381">
    <property type="term" value="P:regulation of alternative mRNA splicing, via spliceosome"/>
    <property type="evidence" value="ECO:0007669"/>
    <property type="project" value="TreeGrafter"/>
</dbReference>
<feature type="compositionally biased region" description="Low complexity" evidence="1">
    <location>
        <begin position="69"/>
        <end position="85"/>
    </location>
</feature>
<dbReference type="CDD" id="cd00590">
    <property type="entry name" value="RRM_SF"/>
    <property type="match status" value="1"/>
</dbReference>
<dbReference type="OrthoDB" id="306690at2759"/>
<feature type="region of interest" description="Disordered" evidence="1">
    <location>
        <begin position="242"/>
        <end position="261"/>
    </location>
</feature>
<dbReference type="Proteomes" id="UP000277580">
    <property type="component" value="Unassembled WGS sequence"/>
</dbReference>
<dbReference type="PROSITE" id="PS50882">
    <property type="entry name" value="YTH"/>
    <property type="match status" value="1"/>
</dbReference>
<dbReference type="Pfam" id="PF25701">
    <property type="entry name" value="RRM_YTH1"/>
    <property type="match status" value="1"/>
</dbReference>
<dbReference type="GO" id="GO:0000398">
    <property type="term" value="P:mRNA splicing, via spliceosome"/>
    <property type="evidence" value="ECO:0007669"/>
    <property type="project" value="TreeGrafter"/>
</dbReference>
<dbReference type="InParanoid" id="A0A3N4KUM6"/>
<feature type="domain" description="YTH" evidence="2">
    <location>
        <begin position="124"/>
        <end position="320"/>
    </location>
</feature>
<evidence type="ECO:0000256" key="1">
    <source>
        <dbReference type="SAM" id="MobiDB-lite"/>
    </source>
</evidence>
<reference evidence="3 4" key="1">
    <citation type="journal article" date="2018" name="Nat. Ecol. Evol.">
        <title>Pezizomycetes genomes reveal the molecular basis of ectomycorrhizal truffle lifestyle.</title>
        <authorList>
            <person name="Murat C."/>
            <person name="Payen T."/>
            <person name="Noel B."/>
            <person name="Kuo A."/>
            <person name="Morin E."/>
            <person name="Chen J."/>
            <person name="Kohler A."/>
            <person name="Krizsan K."/>
            <person name="Balestrini R."/>
            <person name="Da Silva C."/>
            <person name="Montanini B."/>
            <person name="Hainaut M."/>
            <person name="Levati E."/>
            <person name="Barry K.W."/>
            <person name="Belfiori B."/>
            <person name="Cichocki N."/>
            <person name="Clum A."/>
            <person name="Dockter R.B."/>
            <person name="Fauchery L."/>
            <person name="Guy J."/>
            <person name="Iotti M."/>
            <person name="Le Tacon F."/>
            <person name="Lindquist E.A."/>
            <person name="Lipzen A."/>
            <person name="Malagnac F."/>
            <person name="Mello A."/>
            <person name="Molinier V."/>
            <person name="Miyauchi S."/>
            <person name="Poulain J."/>
            <person name="Riccioni C."/>
            <person name="Rubini A."/>
            <person name="Sitrit Y."/>
            <person name="Splivallo R."/>
            <person name="Traeger S."/>
            <person name="Wang M."/>
            <person name="Zifcakova L."/>
            <person name="Wipf D."/>
            <person name="Zambonelli A."/>
            <person name="Paolocci F."/>
            <person name="Nowrousian M."/>
            <person name="Ottonello S."/>
            <person name="Baldrian P."/>
            <person name="Spatafora J.W."/>
            <person name="Henrissat B."/>
            <person name="Nagy L.G."/>
            <person name="Aury J.M."/>
            <person name="Wincker P."/>
            <person name="Grigoriev I.V."/>
            <person name="Bonfante P."/>
            <person name="Martin F.M."/>
        </authorList>
    </citation>
    <scope>NUCLEOTIDE SEQUENCE [LARGE SCALE GENOMIC DNA]</scope>
    <source>
        <strain evidence="3 4">CCBAS932</strain>
    </source>
</reference>
<evidence type="ECO:0000313" key="3">
    <source>
        <dbReference type="EMBL" id="RPB12051.1"/>
    </source>
</evidence>
<dbReference type="Gene3D" id="3.10.590.10">
    <property type="entry name" value="ph1033 like domains"/>
    <property type="match status" value="1"/>
</dbReference>
<dbReference type="PANTHER" id="PTHR12357:SF3">
    <property type="entry name" value="YTH DOMAIN-CONTAINING PROTEIN 1"/>
    <property type="match status" value="1"/>
</dbReference>
<dbReference type="STRING" id="1392247.A0A3N4KUM6"/>
<dbReference type="GO" id="GO:0003729">
    <property type="term" value="F:mRNA binding"/>
    <property type="evidence" value="ECO:0007669"/>
    <property type="project" value="TreeGrafter"/>
</dbReference>
<keyword evidence="4" id="KW-1185">Reference proteome</keyword>
<dbReference type="InterPro" id="IPR045168">
    <property type="entry name" value="YTH_prot"/>
</dbReference>
<dbReference type="GO" id="GO:0005654">
    <property type="term" value="C:nucleoplasm"/>
    <property type="evidence" value="ECO:0007669"/>
    <property type="project" value="TreeGrafter"/>
</dbReference>
<organism evidence="3 4">
    <name type="scientific">Morchella conica CCBAS932</name>
    <dbReference type="NCBI Taxonomy" id="1392247"/>
    <lineage>
        <taxon>Eukaryota</taxon>
        <taxon>Fungi</taxon>
        <taxon>Dikarya</taxon>
        <taxon>Ascomycota</taxon>
        <taxon>Pezizomycotina</taxon>
        <taxon>Pezizomycetes</taxon>
        <taxon>Pezizales</taxon>
        <taxon>Morchellaceae</taxon>
        <taxon>Morchella</taxon>
    </lineage>
</organism>
<protein>
    <recommendedName>
        <fullName evidence="2">YTH domain-containing protein</fullName>
    </recommendedName>
</protein>
<dbReference type="EMBL" id="ML119131">
    <property type="protein sequence ID" value="RPB12051.1"/>
    <property type="molecule type" value="Genomic_DNA"/>
</dbReference>
<proteinExistence type="predicted"/>
<accession>A0A3N4KUM6</accession>
<dbReference type="InterPro" id="IPR057720">
    <property type="entry name" value="RRM_YTH1"/>
</dbReference>
<sequence>MDLKEYFSREAKDDIESVFLISKSNCAFVNYRTELSCAQAMERFHDSRFQNTRLVCRLRRSSATSTVGAATPSPDPSADQSAPTSTSGDEGNKDGEVEEAPVEIKSPPIGPGGARAPSRETGRDRIFIVKSLTVEDLDLSVRNGIWATQNHNESTLNHAFETADNVYLIFSANKSGEYYGYARMTSPILDDPSNVIEWTPSTQQIDDPDLPKAIYTPATDNAPQGRIIDDSARGTIFWEALSGEEAPDNTKESDESGEKSTVVSKSWGKPFKVEWMSTSRVPFYRTRGLRNLWNANREVKIARDGTELEETVGKRLIQMFHRNNGGAMPPVMAGGHVGLMLPQHTPNRGNAISH</sequence>
<dbReference type="CDD" id="cd21134">
    <property type="entry name" value="YTH"/>
    <property type="match status" value="1"/>
</dbReference>
<dbReference type="Pfam" id="PF04146">
    <property type="entry name" value="YTH"/>
    <property type="match status" value="1"/>
</dbReference>
<dbReference type="Gene3D" id="3.30.70.330">
    <property type="match status" value="1"/>
</dbReference>
<feature type="compositionally biased region" description="Basic and acidic residues" evidence="1">
    <location>
        <begin position="248"/>
        <end position="258"/>
    </location>
</feature>
<gene>
    <name evidence="3" type="ORF">P167DRAFT_488354</name>
</gene>
<dbReference type="GO" id="GO:1990247">
    <property type="term" value="F:N6-methyladenosine-containing RNA reader activity"/>
    <property type="evidence" value="ECO:0007669"/>
    <property type="project" value="TreeGrafter"/>
</dbReference>
<dbReference type="InterPro" id="IPR035979">
    <property type="entry name" value="RBD_domain_sf"/>
</dbReference>
<dbReference type="InterPro" id="IPR012677">
    <property type="entry name" value="Nucleotide-bd_a/b_plait_sf"/>
</dbReference>
<dbReference type="SUPFAM" id="SSF54928">
    <property type="entry name" value="RNA-binding domain, RBD"/>
    <property type="match status" value="1"/>
</dbReference>
<evidence type="ECO:0000313" key="4">
    <source>
        <dbReference type="Proteomes" id="UP000277580"/>
    </source>
</evidence>